<evidence type="ECO:0000259" key="1">
    <source>
        <dbReference type="Pfam" id="PF00700"/>
    </source>
</evidence>
<dbReference type="STRING" id="569882.SAMN04490248_101267"/>
<dbReference type="Proteomes" id="UP000198893">
    <property type="component" value="Unassembled WGS sequence"/>
</dbReference>
<dbReference type="Gene3D" id="1.20.1330.10">
    <property type="entry name" value="f41 fragment of flagellin, N-terminal domain"/>
    <property type="match status" value="1"/>
</dbReference>
<keyword evidence="2" id="KW-0969">Cilium</keyword>
<evidence type="ECO:0000313" key="3">
    <source>
        <dbReference type="Proteomes" id="UP000198893"/>
    </source>
</evidence>
<dbReference type="InterPro" id="IPR046358">
    <property type="entry name" value="Flagellin_C"/>
</dbReference>
<dbReference type="EMBL" id="FODS01000001">
    <property type="protein sequence ID" value="SEO07852.1"/>
    <property type="molecule type" value="Genomic_DNA"/>
</dbReference>
<accession>A0A1H8LRS7</accession>
<gene>
    <name evidence="2" type="ORF">SAMN04490248_101267</name>
</gene>
<feature type="domain" description="Flagellin C-terminal" evidence="1">
    <location>
        <begin position="261"/>
        <end position="334"/>
    </location>
</feature>
<dbReference type="OrthoDB" id="7312911at2"/>
<reference evidence="2 3" key="1">
    <citation type="submission" date="2016-10" db="EMBL/GenBank/DDBJ databases">
        <authorList>
            <person name="de Groot N.N."/>
        </authorList>
    </citation>
    <scope>NUCLEOTIDE SEQUENCE [LARGE SCALE GENOMIC DNA]</scope>
    <source>
        <strain evidence="2 3">DSM 27842</strain>
    </source>
</reference>
<keyword evidence="3" id="KW-1185">Reference proteome</keyword>
<sequence>MTMISIGDLSTQFILRRHNGLLKQDMMRLTQEMTTGQKSDLADALTGDYSYLSDIQRSLSLLDGYQQSTKEAGLFTGAMQSVLGKVQDSTAQLGSDLMTATESPLPGVVRNASSAAADTFRSLVSRLNTDIAGRSLFSGVATDRAPLLDGDAMLDELRGAVAGAVTESDVLDAIDDWFHAPGGGFETTGYRGAGESLSPFQLGESQSVTVNLRADADEIRDMLRMTAVAALAGDTALGYSKDWQLNMLRRAGSEMLGAQDGFTAMRADLGFVEARVEEISTRNAAARSSLEIARSDLASADPYETATELKNVQGQLETLYTLTVRLSRLSLTDFMR</sequence>
<keyword evidence="2" id="KW-0282">Flagellum</keyword>
<organism evidence="2 3">
    <name type="scientific">Salinihabitans flavidus</name>
    <dbReference type="NCBI Taxonomy" id="569882"/>
    <lineage>
        <taxon>Bacteria</taxon>
        <taxon>Pseudomonadati</taxon>
        <taxon>Pseudomonadota</taxon>
        <taxon>Alphaproteobacteria</taxon>
        <taxon>Rhodobacterales</taxon>
        <taxon>Roseobacteraceae</taxon>
        <taxon>Salinihabitans</taxon>
    </lineage>
</organism>
<proteinExistence type="predicted"/>
<name>A0A1H8LRS7_9RHOB</name>
<keyword evidence="2" id="KW-0966">Cell projection</keyword>
<dbReference type="SUPFAM" id="SSF64518">
    <property type="entry name" value="Phase 1 flagellin"/>
    <property type="match status" value="1"/>
</dbReference>
<protein>
    <submittedName>
        <fullName evidence="2">Flagellar hook-associated protein 3 FlgL</fullName>
    </submittedName>
</protein>
<dbReference type="AlphaFoldDB" id="A0A1H8LRS7"/>
<evidence type="ECO:0000313" key="2">
    <source>
        <dbReference type="EMBL" id="SEO07852.1"/>
    </source>
</evidence>
<dbReference type="Pfam" id="PF00700">
    <property type="entry name" value="Flagellin_C"/>
    <property type="match status" value="1"/>
</dbReference>
<dbReference type="RefSeq" id="WP_093114827.1">
    <property type="nucleotide sequence ID" value="NZ_FODS01000001.1"/>
</dbReference>